<dbReference type="InterPro" id="IPR007893">
    <property type="entry name" value="Spore_coat_U/FanG"/>
</dbReference>
<sequence>MKLRNVPLFAFIAATAFAGAAHAAIDTTQFQVKITITESCDVHTVNASDIDFGTHVRSTTATPIDNQGALQLNCSRGTPYQIALDPGLNSSSPTAAADNRRMTNADGGLVPYGLYRDAARTQFWGRVLGTNTVGGTGTAAQQSIPVYGRVAATDVAAGVYLDTITATVTY</sequence>
<feature type="chain" id="PRO_5006394256" description="Spore coat protein U/FanG domain-containing protein" evidence="1">
    <location>
        <begin position="24"/>
        <end position="170"/>
    </location>
</feature>
<evidence type="ECO:0000256" key="1">
    <source>
        <dbReference type="SAM" id="SignalP"/>
    </source>
</evidence>
<dbReference type="Proteomes" id="UP000051863">
    <property type="component" value="Unassembled WGS sequence"/>
</dbReference>
<protein>
    <recommendedName>
        <fullName evidence="2">Spore coat protein U/FanG domain-containing protein</fullName>
    </recommendedName>
</protein>
<dbReference type="OrthoDB" id="8588792at2"/>
<keyword evidence="1" id="KW-0732">Signal</keyword>
<organism evidence="3 4">
    <name type="scientific">Stenotrophomonas terrae</name>
    <dbReference type="NCBI Taxonomy" id="405446"/>
    <lineage>
        <taxon>Bacteria</taxon>
        <taxon>Pseudomonadati</taxon>
        <taxon>Pseudomonadota</taxon>
        <taxon>Gammaproteobacteria</taxon>
        <taxon>Lysobacterales</taxon>
        <taxon>Lysobacteraceae</taxon>
        <taxon>Stenotrophomonas</taxon>
    </lineage>
</organism>
<dbReference type="PANTHER" id="PTHR37089:SF4">
    <property type="entry name" value="EXPORTED PROTEIN"/>
    <property type="match status" value="1"/>
</dbReference>
<dbReference type="RefSeq" id="WP_057628478.1">
    <property type="nucleotide sequence ID" value="NZ_LDJJ01000031.1"/>
</dbReference>
<dbReference type="EMBL" id="LDJJ01000031">
    <property type="protein sequence ID" value="KRG67474.1"/>
    <property type="molecule type" value="Genomic_DNA"/>
</dbReference>
<dbReference type="PANTHER" id="PTHR37089">
    <property type="entry name" value="PROTEIN U-RELATED"/>
    <property type="match status" value="1"/>
</dbReference>
<keyword evidence="4" id="KW-1185">Reference proteome</keyword>
<reference evidence="3 4" key="1">
    <citation type="submission" date="2015-05" db="EMBL/GenBank/DDBJ databases">
        <title>Genome sequencing and analysis of members of genus Stenotrophomonas.</title>
        <authorList>
            <person name="Patil P.P."/>
            <person name="Midha S."/>
            <person name="Patil P.B."/>
        </authorList>
    </citation>
    <scope>NUCLEOTIDE SEQUENCE [LARGE SCALE GENOMIC DNA]</scope>
    <source>
        <strain evidence="3 4">DSM 18941</strain>
    </source>
</reference>
<comment type="caution">
    <text evidence="3">The sequence shown here is derived from an EMBL/GenBank/DDBJ whole genome shotgun (WGS) entry which is preliminary data.</text>
</comment>
<dbReference type="Pfam" id="PF05229">
    <property type="entry name" value="SCPU"/>
    <property type="match status" value="1"/>
</dbReference>
<feature type="signal peptide" evidence="1">
    <location>
        <begin position="1"/>
        <end position="23"/>
    </location>
</feature>
<evidence type="ECO:0000259" key="2">
    <source>
        <dbReference type="Pfam" id="PF05229"/>
    </source>
</evidence>
<evidence type="ECO:0000313" key="4">
    <source>
        <dbReference type="Proteomes" id="UP000051863"/>
    </source>
</evidence>
<name>A0A0R0CME0_9GAMM</name>
<gene>
    <name evidence="3" type="ORF">ABB27_09645</name>
</gene>
<dbReference type="InterPro" id="IPR053167">
    <property type="entry name" value="Spore_coat_component"/>
</dbReference>
<dbReference type="AlphaFoldDB" id="A0A0R0CME0"/>
<dbReference type="SMART" id="SM00972">
    <property type="entry name" value="SCPU"/>
    <property type="match status" value="1"/>
</dbReference>
<accession>A0A0R0CME0</accession>
<evidence type="ECO:0000313" key="3">
    <source>
        <dbReference type="EMBL" id="KRG67474.1"/>
    </source>
</evidence>
<proteinExistence type="predicted"/>
<feature type="domain" description="Spore coat protein U/FanG" evidence="2">
    <location>
        <begin position="27"/>
        <end position="167"/>
    </location>
</feature>
<dbReference type="PATRIC" id="fig|405446.3.peg.1411"/>